<dbReference type="InterPro" id="IPR000330">
    <property type="entry name" value="SNF2_N"/>
</dbReference>
<accession>A0A1G9VIC6</accession>
<dbReference type="GO" id="GO:0016787">
    <property type="term" value="F:hydrolase activity"/>
    <property type="evidence" value="ECO:0007669"/>
    <property type="project" value="UniProtKB-KW"/>
</dbReference>
<dbReference type="CDD" id="cd00093">
    <property type="entry name" value="HTH_XRE"/>
    <property type="match status" value="1"/>
</dbReference>
<dbReference type="InterPro" id="IPR049730">
    <property type="entry name" value="SNF2/RAD54-like_C"/>
</dbReference>
<dbReference type="PANTHER" id="PTHR45766:SF6">
    <property type="entry name" value="SWI_SNF-RELATED MATRIX-ASSOCIATED ACTIN-DEPENDENT REGULATOR OF CHROMATIN SUBFAMILY A-LIKE PROTEIN 1"/>
    <property type="match status" value="1"/>
</dbReference>
<dbReference type="EMBL" id="FNFO01000021">
    <property type="protein sequence ID" value="SDM71833.1"/>
    <property type="molecule type" value="Genomic_DNA"/>
</dbReference>
<dbReference type="RefSeq" id="WP_089688720.1">
    <property type="nucleotide sequence ID" value="NZ_FNFO01000021.1"/>
</dbReference>
<dbReference type="Pfam" id="PF01381">
    <property type="entry name" value="HTH_3"/>
    <property type="match status" value="1"/>
</dbReference>
<dbReference type="InterPro" id="IPR001650">
    <property type="entry name" value="Helicase_C-like"/>
</dbReference>
<dbReference type="SMART" id="SM00490">
    <property type="entry name" value="HELICc"/>
    <property type="match status" value="1"/>
</dbReference>
<reference evidence="8 9" key="1">
    <citation type="submission" date="2016-10" db="EMBL/GenBank/DDBJ databases">
        <authorList>
            <person name="de Groot N.N."/>
        </authorList>
    </citation>
    <scope>NUCLEOTIDE SEQUENCE [LARGE SCALE GENOMIC DNA]</scope>
    <source>
        <strain evidence="8 9">DSM 25186</strain>
    </source>
</reference>
<dbReference type="PANTHER" id="PTHR45766">
    <property type="entry name" value="DNA ANNEALING HELICASE AND ENDONUCLEASE ZRANB3 FAMILY MEMBER"/>
    <property type="match status" value="1"/>
</dbReference>
<dbReference type="PROSITE" id="PS51192">
    <property type="entry name" value="HELICASE_ATP_BIND_1"/>
    <property type="match status" value="1"/>
</dbReference>
<dbReference type="Pfam" id="PF00176">
    <property type="entry name" value="SNF2-rel_dom"/>
    <property type="match status" value="1"/>
</dbReference>
<proteinExistence type="predicted"/>
<dbReference type="STRING" id="1075417.SAMN05421823_1213"/>
<dbReference type="GO" id="GO:0003677">
    <property type="term" value="F:DNA binding"/>
    <property type="evidence" value="ECO:0007669"/>
    <property type="project" value="InterPro"/>
</dbReference>
<dbReference type="Gene3D" id="3.40.50.10810">
    <property type="entry name" value="Tandem AAA-ATPase domain"/>
    <property type="match status" value="1"/>
</dbReference>
<keyword evidence="4" id="KW-0067">ATP-binding</keyword>
<dbReference type="Gene3D" id="1.10.260.40">
    <property type="entry name" value="lambda repressor-like DNA-binding domains"/>
    <property type="match status" value="1"/>
</dbReference>
<dbReference type="CDD" id="cd18011">
    <property type="entry name" value="DEXDc_RapA"/>
    <property type="match status" value="1"/>
</dbReference>
<sequence>MSQVLPEDYPLQLQGIRTRHNLTQTQLAELLGVSFATVNRWERKHTKPSLETWQKIQEIEVGAIVAEQLVSAKLENIPDTFILDFLGNAKAARSVVEGERLSQGHQYNPAYAVETARIDPLPHQRVAVYERMLLQPRLRFLLADDAGAGKTIMTGLYIREMLNRKLLHRILIVAPAGIVSNWQREMQELFGLSFKIMEGGHARSEQNPFLGNESDFLVISVDTLRQDRMFRRLQEPEVQPYDLVVFDEAHKLAVRQSPDGREEKTQRYRLAEALAGVFSDDERWALSWSTQHLLLLTATPHMGDDYPYFGLWRLLDPEVFQTPKALNLITPDARRRYFIRRIKEEMIDFDENRIYPPRETNTLSFSYSAEERCLYQDLTNYMKHQYNQARFLNRKAAIMAINIFQRRLASSTEALRISLARRLEKLEYLVNEVKDGGLTEVELERRQLALDKKILADPFLDMTGDEEESKRNQEQNERIEDDILGVVVTTIAELEEEQNAVKHLLDQAEKILADGYDAKFRQLKDYIDNDKHGREKLLIFTEYKDTLNFLVRRLEGIGYAAQVAYIHGGLKRRERDEQADFFRRPTERGGAQFLVATDAAGEGINLQFCWQMVNYDLPWNPARLEQRMGRIHRYGQKHRVVSITNFLAQDTREGQVLQALSRKLEAIRVELTTDKVFDVIGKILPDQTLRQYMKELIDRPESVHETVEQIEAISAKKVSDTISEERERYGTEDDLLIRVKPLKAAYERERLRQLLPGYLLRYVREAAPLLGLSLIAQDDAGTLAGSDPEKQFHFQARESGAFDGLLPVLEGYGVDVRHPIRFTRPDKNDKAIWFRPGEPLFERFRALLAARYDEDAHRGAVLIDPTAAKPYFMHVGYTTVLDGKEGGASQRTLEQTLTALLHEPGQEPIEIPLEKLLLMQPGEELPMAFRHLLRESKQSLGLSEHKLNALTEQRVAFYRQERLDTATERANYLRRGFDLHLAEVAQERSKARRDTKGSKKLELIKERQARVRQQRDVALMRLDQEGTHIHAVPAEWIAHFIIIPSSSHEVRARFDQNIELRAMTEAVAYERQRNAKVWDVSTPARAQAMNLTDWPGFDLLSKHETGERAIEVKGRADVGMIEMTENEWAKACNLRGRYWLYVVFNCATTRPTLYRIQDPFGKLMHTVKRGYCIDVTEIHQLADI</sequence>
<dbReference type="SMART" id="SM00487">
    <property type="entry name" value="DEXDc"/>
    <property type="match status" value="1"/>
</dbReference>
<evidence type="ECO:0000313" key="9">
    <source>
        <dbReference type="Proteomes" id="UP000198510"/>
    </source>
</evidence>
<keyword evidence="9" id="KW-1185">Reference proteome</keyword>
<evidence type="ECO:0000256" key="3">
    <source>
        <dbReference type="ARBA" id="ARBA00022806"/>
    </source>
</evidence>
<dbReference type="InterPro" id="IPR024975">
    <property type="entry name" value="NOV_C"/>
</dbReference>
<feature type="domain" description="Helicase ATP-binding" evidence="6">
    <location>
        <begin position="131"/>
        <end position="318"/>
    </location>
</feature>
<dbReference type="InterPro" id="IPR057342">
    <property type="entry name" value="DEXDc_RapA"/>
</dbReference>
<gene>
    <name evidence="8" type="ORF">SAMN05421823_1213</name>
</gene>
<name>A0A1G9VIC6_9BACT</name>
<dbReference type="GO" id="GO:0004386">
    <property type="term" value="F:helicase activity"/>
    <property type="evidence" value="ECO:0007669"/>
    <property type="project" value="UniProtKB-KW"/>
</dbReference>
<evidence type="ECO:0000256" key="4">
    <source>
        <dbReference type="ARBA" id="ARBA00022840"/>
    </source>
</evidence>
<dbReference type="InterPro" id="IPR027417">
    <property type="entry name" value="P-loop_NTPase"/>
</dbReference>
<dbReference type="OrthoDB" id="9814088at2"/>
<dbReference type="InterPro" id="IPR038718">
    <property type="entry name" value="SNF2-like_sf"/>
</dbReference>
<keyword evidence="2" id="KW-0378">Hydrolase</keyword>
<evidence type="ECO:0000313" key="8">
    <source>
        <dbReference type="EMBL" id="SDM71833.1"/>
    </source>
</evidence>
<dbReference type="Gene3D" id="3.40.50.300">
    <property type="entry name" value="P-loop containing nucleotide triphosphate hydrolases"/>
    <property type="match status" value="1"/>
</dbReference>
<evidence type="ECO:0000259" key="6">
    <source>
        <dbReference type="PROSITE" id="PS51192"/>
    </source>
</evidence>
<evidence type="ECO:0000259" key="7">
    <source>
        <dbReference type="PROSITE" id="PS51194"/>
    </source>
</evidence>
<dbReference type="PROSITE" id="PS50943">
    <property type="entry name" value="HTH_CROC1"/>
    <property type="match status" value="1"/>
</dbReference>
<dbReference type="Pfam" id="PF00271">
    <property type="entry name" value="Helicase_C"/>
    <property type="match status" value="1"/>
</dbReference>
<dbReference type="Proteomes" id="UP000198510">
    <property type="component" value="Unassembled WGS sequence"/>
</dbReference>
<dbReference type="SMART" id="SM00530">
    <property type="entry name" value="HTH_XRE"/>
    <property type="match status" value="1"/>
</dbReference>
<feature type="domain" description="HTH cro/C1-type" evidence="5">
    <location>
        <begin position="13"/>
        <end position="56"/>
    </location>
</feature>
<keyword evidence="1" id="KW-0547">Nucleotide-binding</keyword>
<keyword evidence="3" id="KW-0347">Helicase</keyword>
<evidence type="ECO:0000256" key="1">
    <source>
        <dbReference type="ARBA" id="ARBA00022741"/>
    </source>
</evidence>
<organism evidence="8 9">
    <name type="scientific">Catalinimonas alkaloidigena</name>
    <dbReference type="NCBI Taxonomy" id="1075417"/>
    <lineage>
        <taxon>Bacteria</taxon>
        <taxon>Pseudomonadati</taxon>
        <taxon>Bacteroidota</taxon>
        <taxon>Cytophagia</taxon>
        <taxon>Cytophagales</taxon>
        <taxon>Catalimonadaceae</taxon>
        <taxon>Catalinimonas</taxon>
    </lineage>
</organism>
<protein>
    <submittedName>
        <fullName evidence="8">Helix-turn-helix</fullName>
    </submittedName>
</protein>
<dbReference type="PROSITE" id="PS51194">
    <property type="entry name" value="HELICASE_CTER"/>
    <property type="match status" value="1"/>
</dbReference>
<feature type="domain" description="Helicase C-terminal" evidence="7">
    <location>
        <begin position="522"/>
        <end position="684"/>
    </location>
</feature>
<dbReference type="SUPFAM" id="SSF52540">
    <property type="entry name" value="P-loop containing nucleoside triphosphate hydrolases"/>
    <property type="match status" value="2"/>
</dbReference>
<dbReference type="InterPro" id="IPR014001">
    <property type="entry name" value="Helicase_ATP-bd"/>
</dbReference>
<dbReference type="Pfam" id="PF13020">
    <property type="entry name" value="NOV_C"/>
    <property type="match status" value="1"/>
</dbReference>
<dbReference type="CDD" id="cd18793">
    <property type="entry name" value="SF2_C_SNF"/>
    <property type="match status" value="1"/>
</dbReference>
<dbReference type="SUPFAM" id="SSF47413">
    <property type="entry name" value="lambda repressor-like DNA-binding domains"/>
    <property type="match status" value="1"/>
</dbReference>
<evidence type="ECO:0000259" key="5">
    <source>
        <dbReference type="PROSITE" id="PS50943"/>
    </source>
</evidence>
<dbReference type="InterPro" id="IPR001387">
    <property type="entry name" value="Cro/C1-type_HTH"/>
</dbReference>
<dbReference type="AlphaFoldDB" id="A0A1G9VIC6"/>
<evidence type="ECO:0000256" key="2">
    <source>
        <dbReference type="ARBA" id="ARBA00022801"/>
    </source>
</evidence>
<dbReference type="GO" id="GO:0005524">
    <property type="term" value="F:ATP binding"/>
    <property type="evidence" value="ECO:0007669"/>
    <property type="project" value="UniProtKB-KW"/>
</dbReference>
<dbReference type="InterPro" id="IPR010982">
    <property type="entry name" value="Lambda_DNA-bd_dom_sf"/>
</dbReference>